<proteinExistence type="inferred from homology"/>
<keyword evidence="9" id="KW-0408">Iron</keyword>
<dbReference type="GO" id="GO:0009228">
    <property type="term" value="P:thiamine biosynthetic process"/>
    <property type="evidence" value="ECO:0007669"/>
    <property type="project" value="UniProtKB-KW"/>
</dbReference>
<keyword evidence="12" id="KW-0732">Signal</keyword>
<evidence type="ECO:0000256" key="12">
    <source>
        <dbReference type="SAM" id="SignalP"/>
    </source>
</evidence>
<comment type="caution">
    <text evidence="14">The sequence shown here is derived from an EMBL/GenBank/DDBJ whole genome shotgun (WGS) entry which is preliminary data.</text>
</comment>
<dbReference type="PANTHER" id="PTHR31528">
    <property type="entry name" value="4-AMINO-5-HYDROXYMETHYL-2-METHYLPYRIMIDINE PHOSPHATE SYNTHASE THI11-RELATED"/>
    <property type="match status" value="1"/>
</dbReference>
<protein>
    <recommendedName>
        <fullName evidence="10">Thiamine pyrimidine synthase</fullName>
    </recommendedName>
</protein>
<organism evidence="14 15">
    <name type="scientific">Lampropedia cohaerens</name>
    <dbReference type="NCBI Taxonomy" id="1610491"/>
    <lineage>
        <taxon>Bacteria</taxon>
        <taxon>Pseudomonadati</taxon>
        <taxon>Pseudomonadota</taxon>
        <taxon>Betaproteobacteria</taxon>
        <taxon>Burkholderiales</taxon>
        <taxon>Comamonadaceae</taxon>
        <taxon>Lampropedia</taxon>
    </lineage>
</organism>
<feature type="chain" id="PRO_5006713033" description="Thiamine pyrimidine synthase" evidence="12">
    <location>
        <begin position="21"/>
        <end position="329"/>
    </location>
</feature>
<dbReference type="Proteomes" id="UP000050580">
    <property type="component" value="Unassembled WGS sequence"/>
</dbReference>
<dbReference type="PANTHER" id="PTHR31528:SF1">
    <property type="entry name" value="4-AMINO-5-HYDROXYMETHYL-2-METHYLPYRIMIDINE PHOSPHATE SYNTHASE THI11-RELATED"/>
    <property type="match status" value="1"/>
</dbReference>
<dbReference type="AlphaFoldDB" id="A0A0U1PZU9"/>
<dbReference type="SUPFAM" id="SSF53850">
    <property type="entry name" value="Periplasmic binding protein-like II"/>
    <property type="match status" value="1"/>
</dbReference>
<dbReference type="STRING" id="1610491.AAV94_08040"/>
<evidence type="ECO:0000256" key="2">
    <source>
        <dbReference type="ARBA" id="ARBA00004948"/>
    </source>
</evidence>
<evidence type="ECO:0000256" key="6">
    <source>
        <dbReference type="ARBA" id="ARBA00022723"/>
    </source>
</evidence>
<evidence type="ECO:0000256" key="1">
    <source>
        <dbReference type="ARBA" id="ARBA00003469"/>
    </source>
</evidence>
<keyword evidence="8" id="KW-0784">Thiamine biosynthesis</keyword>
<feature type="signal peptide" evidence="12">
    <location>
        <begin position="1"/>
        <end position="20"/>
    </location>
</feature>
<dbReference type="EMBL" id="LBNQ01000024">
    <property type="protein sequence ID" value="KKW67905.1"/>
    <property type="molecule type" value="Genomic_DNA"/>
</dbReference>
<evidence type="ECO:0000313" key="14">
    <source>
        <dbReference type="EMBL" id="KKW67905.1"/>
    </source>
</evidence>
<gene>
    <name evidence="14" type="ORF">AAV94_08040</name>
</gene>
<dbReference type="PATRIC" id="fig|1610491.3.peg.1709"/>
<dbReference type="Pfam" id="PF09084">
    <property type="entry name" value="NMT1"/>
    <property type="match status" value="1"/>
</dbReference>
<sequence>MTRSALAAGVLAACQLAAHATEPVTVQLRWVAQAQFAGYYVAQAKGYYRALDLDVTIKPGGPDTSVAQVLAGGGADLIVDWMPTALAARERGVPLVNVAQSFARSGMQMTCRADSGVRSPADLKGKTVGVWYSGSEYPFLAWMAKLGLEVGADDGVKVLKQGYNVDPLLQKQADCISTMSYNEYWQVIDGGLTPEQLVVFSYADQGVSTLEDGLYAMEAKLQDPAYVERLGKFVAATNKGWKYAIENPDEAVDIILDADASGAQTAEHQRRMLVEVGKLIDLSTGGALAEADYQRTVDILLSGGSTPVITKAPEGAWTSVVTDAAQKYQ</sequence>
<evidence type="ECO:0000256" key="11">
    <source>
        <dbReference type="ARBA" id="ARBA00048179"/>
    </source>
</evidence>
<comment type="subunit">
    <text evidence="4">Homodimer.</text>
</comment>
<dbReference type="Gene3D" id="3.40.190.10">
    <property type="entry name" value="Periplasmic binding protein-like II"/>
    <property type="match status" value="2"/>
</dbReference>
<evidence type="ECO:0000259" key="13">
    <source>
        <dbReference type="Pfam" id="PF09084"/>
    </source>
</evidence>
<evidence type="ECO:0000256" key="7">
    <source>
        <dbReference type="ARBA" id="ARBA00022898"/>
    </source>
</evidence>
<evidence type="ECO:0000256" key="4">
    <source>
        <dbReference type="ARBA" id="ARBA00011738"/>
    </source>
</evidence>
<dbReference type="GO" id="GO:0046872">
    <property type="term" value="F:metal ion binding"/>
    <property type="evidence" value="ECO:0007669"/>
    <property type="project" value="UniProtKB-KW"/>
</dbReference>
<comment type="pathway">
    <text evidence="2">Cofactor biosynthesis; thiamine diphosphate biosynthesis.</text>
</comment>
<evidence type="ECO:0000256" key="9">
    <source>
        <dbReference type="ARBA" id="ARBA00023004"/>
    </source>
</evidence>
<keyword evidence="7" id="KW-0663">Pyridoxal phosphate</keyword>
<evidence type="ECO:0000256" key="10">
    <source>
        <dbReference type="ARBA" id="ARBA00033171"/>
    </source>
</evidence>
<reference evidence="14 15" key="1">
    <citation type="submission" date="2015-05" db="EMBL/GenBank/DDBJ databases">
        <title>Draft genome sequence of Lampropedia sp. CT6, isolated from the microbial mat of a hot water spring, located at Manikaran, India.</title>
        <authorList>
            <person name="Tripathi C."/>
            <person name="Rani P."/>
            <person name="Mahato N.K."/>
            <person name="Lal R."/>
        </authorList>
    </citation>
    <scope>NUCLEOTIDE SEQUENCE [LARGE SCALE GENOMIC DNA]</scope>
    <source>
        <strain evidence="14 15">CT6</strain>
    </source>
</reference>
<keyword evidence="15" id="KW-1185">Reference proteome</keyword>
<name>A0A0U1PZU9_9BURK</name>
<comment type="catalytic activity">
    <reaction evidence="11">
        <text>N(6)-(pyridoxal phosphate)-L-lysyl-[4-amino-5-hydroxymethyl-2-methylpyrimidine phosphate synthase] + L-histidyl-[4-amino-5-hydroxymethyl-2-methylpyrimidine phosphate synthase] + 2 Fe(3+) + 4 H2O = L-lysyl-[4-amino-5-hydroxymethyl-2-methylpyrimidine phosphate synthase] + (2S)-2-amino-5-hydroxy-4-oxopentanoyl-[4-amino-5-hydroxymethyl-2-methylpyrimidine phosphate synthase] + 4-amino-2-methyl-5-(phosphooxymethyl)pyrimidine + 3-oxopropanoate + 2 Fe(2+) + 2 H(+)</text>
        <dbReference type="Rhea" id="RHEA:65756"/>
        <dbReference type="Rhea" id="RHEA-COMP:16892"/>
        <dbReference type="Rhea" id="RHEA-COMP:16893"/>
        <dbReference type="Rhea" id="RHEA-COMP:16894"/>
        <dbReference type="Rhea" id="RHEA-COMP:16895"/>
        <dbReference type="ChEBI" id="CHEBI:15377"/>
        <dbReference type="ChEBI" id="CHEBI:15378"/>
        <dbReference type="ChEBI" id="CHEBI:29033"/>
        <dbReference type="ChEBI" id="CHEBI:29034"/>
        <dbReference type="ChEBI" id="CHEBI:29969"/>
        <dbReference type="ChEBI" id="CHEBI:29979"/>
        <dbReference type="ChEBI" id="CHEBI:33190"/>
        <dbReference type="ChEBI" id="CHEBI:58354"/>
        <dbReference type="ChEBI" id="CHEBI:143915"/>
        <dbReference type="ChEBI" id="CHEBI:157692"/>
    </reaction>
    <physiologicalReaction direction="left-to-right" evidence="11">
        <dbReference type="Rhea" id="RHEA:65757"/>
    </physiologicalReaction>
</comment>
<evidence type="ECO:0000256" key="5">
    <source>
        <dbReference type="ARBA" id="ARBA00022679"/>
    </source>
</evidence>
<feature type="domain" description="SsuA/THI5-like" evidence="13">
    <location>
        <begin position="34"/>
        <end position="251"/>
    </location>
</feature>
<evidence type="ECO:0000256" key="3">
    <source>
        <dbReference type="ARBA" id="ARBA00009406"/>
    </source>
</evidence>
<evidence type="ECO:0000256" key="8">
    <source>
        <dbReference type="ARBA" id="ARBA00022977"/>
    </source>
</evidence>
<accession>A0A0U1PZU9</accession>
<keyword evidence="6" id="KW-0479">Metal-binding</keyword>
<dbReference type="InterPro" id="IPR027939">
    <property type="entry name" value="NMT1/THI5"/>
</dbReference>
<evidence type="ECO:0000313" key="15">
    <source>
        <dbReference type="Proteomes" id="UP000050580"/>
    </source>
</evidence>
<dbReference type="GO" id="GO:0016740">
    <property type="term" value="F:transferase activity"/>
    <property type="evidence" value="ECO:0007669"/>
    <property type="project" value="UniProtKB-KW"/>
</dbReference>
<comment type="similarity">
    <text evidence="3">Belongs to the NMT1/THI5 family.</text>
</comment>
<dbReference type="InterPro" id="IPR015168">
    <property type="entry name" value="SsuA/THI5"/>
</dbReference>
<comment type="function">
    <text evidence="1">Responsible for the formation of the pyrimidine heterocycle in the thiamine biosynthesis pathway. Catalyzes the formation of hydroxymethylpyrimidine phosphate (HMP-P) from histidine and pyridoxal phosphate (PLP). The protein uses PLP and the active site histidine to form HMP-P, generating an inactive enzyme. The enzyme can only undergo a single turnover, which suggests it is a suicide enzyme.</text>
</comment>
<keyword evidence="5" id="KW-0808">Transferase</keyword>